<evidence type="ECO:0000256" key="1">
    <source>
        <dbReference type="ARBA" id="ARBA00009865"/>
    </source>
</evidence>
<accession>A0ABW2KMM0</accession>
<dbReference type="RefSeq" id="WP_379873761.1">
    <property type="nucleotide sequence ID" value="NZ_JBHTBH010000016.1"/>
</dbReference>
<gene>
    <name evidence="6" type="ORF">ACFQRF_25620</name>
</gene>
<dbReference type="Proteomes" id="UP001596540">
    <property type="component" value="Unassembled WGS sequence"/>
</dbReference>
<dbReference type="CDD" id="cd09001">
    <property type="entry name" value="GH43_FsAxh1-like"/>
    <property type="match status" value="1"/>
</dbReference>
<dbReference type="InterPro" id="IPR013320">
    <property type="entry name" value="ConA-like_dom_sf"/>
</dbReference>
<protein>
    <submittedName>
        <fullName evidence="6">Glycoside hydrolase 43 family protein</fullName>
    </submittedName>
</protein>
<dbReference type="Gene3D" id="2.60.120.200">
    <property type="match status" value="1"/>
</dbReference>
<dbReference type="InterPro" id="IPR051795">
    <property type="entry name" value="Glycosyl_Hydrlase_43"/>
</dbReference>
<keyword evidence="2 4" id="KW-0378">Hydrolase</keyword>
<keyword evidence="7" id="KW-1185">Reference proteome</keyword>
<proteinExistence type="inferred from homology"/>
<dbReference type="Gene3D" id="2.115.10.20">
    <property type="entry name" value="Glycosyl hydrolase domain, family 43"/>
    <property type="match status" value="1"/>
</dbReference>
<comment type="caution">
    <text evidence="6">The sequence shown here is derived from an EMBL/GenBank/DDBJ whole genome shotgun (WGS) entry which is preliminary data.</text>
</comment>
<evidence type="ECO:0000256" key="4">
    <source>
        <dbReference type="RuleBase" id="RU361187"/>
    </source>
</evidence>
<sequence length="527" mass="56326">MSPAAARAPVWRADQGDGRYRNPVLAADFSDPDVVRVGDDFYLVASSFNRAPGLPLLHSRDLVNWSFLGHALPRLPPEAHYSTPRRGCGVWAPALRWHDGRFRLYYGDPDHGVFVLTAADPRGPWTQPHLVKGGYGVIDPCPLWDGDDAYLVHAWARSRSGVHNRLTLHRMSADGTRLLDEGRVLVDGDLIPGCHTLEGPKLYRHGGWYWIFAPAGGVADGWQSVLRSRTVDGPYEHRIVLARNRGPVNGPHQGAWVSDTAGGDWFLHFQDRGRFGRVVHLQPMTWRPDGWPVIGADPGGTGCGTPVPEHTVPAGPRGPAAGPAADDDFTSTELGPQWTWQANPGAGWYTVGGGRLRLTALPGPGDGDLRLAPNVLGQRLPAVPCTVSTRLFPAGLAPGGSAGLMVLGDAYAWIGVRRKHVGPHGCFLVRRSGPAPAGATPLPDRSVPLPDPDGPVDLEVSVDARGLCRFRFGSGGRTRPIGPPHPATAGRWVGATLGLFAVTAPETVRAAPGGFAEFGAFRVRAGG</sequence>
<organism evidence="6 7">
    <name type="scientific">Marinactinospora rubrisoli</name>
    <dbReference type="NCBI Taxonomy" id="2715399"/>
    <lineage>
        <taxon>Bacteria</taxon>
        <taxon>Bacillati</taxon>
        <taxon>Actinomycetota</taxon>
        <taxon>Actinomycetes</taxon>
        <taxon>Streptosporangiales</taxon>
        <taxon>Nocardiopsidaceae</taxon>
        <taxon>Marinactinospora</taxon>
    </lineage>
</organism>
<dbReference type="Pfam" id="PF04616">
    <property type="entry name" value="Glyco_hydro_43"/>
    <property type="match status" value="1"/>
</dbReference>
<feature type="domain" description="Beta-xylosidase C-terminal Concanavalin A-like" evidence="5">
    <location>
        <begin position="327"/>
        <end position="523"/>
    </location>
</feature>
<dbReference type="InterPro" id="IPR023296">
    <property type="entry name" value="Glyco_hydro_beta-prop_sf"/>
</dbReference>
<dbReference type="InterPro" id="IPR006710">
    <property type="entry name" value="Glyco_hydro_43"/>
</dbReference>
<dbReference type="Pfam" id="PF17851">
    <property type="entry name" value="GH43_C2"/>
    <property type="match status" value="1"/>
</dbReference>
<comment type="similarity">
    <text evidence="1 4">Belongs to the glycosyl hydrolase 43 family.</text>
</comment>
<evidence type="ECO:0000259" key="5">
    <source>
        <dbReference type="Pfam" id="PF17851"/>
    </source>
</evidence>
<evidence type="ECO:0000256" key="3">
    <source>
        <dbReference type="ARBA" id="ARBA00023295"/>
    </source>
</evidence>
<evidence type="ECO:0000313" key="7">
    <source>
        <dbReference type="Proteomes" id="UP001596540"/>
    </source>
</evidence>
<reference evidence="7" key="1">
    <citation type="journal article" date="2019" name="Int. J. Syst. Evol. Microbiol.">
        <title>The Global Catalogue of Microorganisms (GCM) 10K type strain sequencing project: providing services to taxonomists for standard genome sequencing and annotation.</title>
        <authorList>
            <consortium name="The Broad Institute Genomics Platform"/>
            <consortium name="The Broad Institute Genome Sequencing Center for Infectious Disease"/>
            <person name="Wu L."/>
            <person name="Ma J."/>
        </authorList>
    </citation>
    <scope>NUCLEOTIDE SEQUENCE [LARGE SCALE GENOMIC DNA]</scope>
    <source>
        <strain evidence="7">CGMCC 4.7382</strain>
    </source>
</reference>
<dbReference type="PANTHER" id="PTHR42812">
    <property type="entry name" value="BETA-XYLOSIDASE"/>
    <property type="match status" value="1"/>
</dbReference>
<dbReference type="EMBL" id="JBHTBH010000016">
    <property type="protein sequence ID" value="MFC7331122.1"/>
    <property type="molecule type" value="Genomic_DNA"/>
</dbReference>
<name>A0ABW2KMM0_9ACTN</name>
<dbReference type="SUPFAM" id="SSF75005">
    <property type="entry name" value="Arabinanase/levansucrase/invertase"/>
    <property type="match status" value="1"/>
</dbReference>
<dbReference type="InterPro" id="IPR041542">
    <property type="entry name" value="GH43_C2"/>
</dbReference>
<dbReference type="PANTHER" id="PTHR42812:SF12">
    <property type="entry name" value="BETA-XYLOSIDASE-RELATED"/>
    <property type="match status" value="1"/>
</dbReference>
<dbReference type="SUPFAM" id="SSF49899">
    <property type="entry name" value="Concanavalin A-like lectins/glucanases"/>
    <property type="match status" value="1"/>
</dbReference>
<evidence type="ECO:0000313" key="6">
    <source>
        <dbReference type="EMBL" id="MFC7331122.1"/>
    </source>
</evidence>
<keyword evidence="3 4" id="KW-0326">Glycosidase</keyword>
<dbReference type="GO" id="GO:0016787">
    <property type="term" value="F:hydrolase activity"/>
    <property type="evidence" value="ECO:0007669"/>
    <property type="project" value="UniProtKB-KW"/>
</dbReference>
<evidence type="ECO:0000256" key="2">
    <source>
        <dbReference type="ARBA" id="ARBA00022801"/>
    </source>
</evidence>